<reference evidence="3 4" key="1">
    <citation type="submission" date="2017-11" db="EMBL/GenBank/DDBJ databases">
        <title>Draft Genome Sequence of Methylobacter psychrotolerans Sph1T, an Obligate Methanotroph from Low-Temperature Environments.</title>
        <authorList>
            <person name="Oshkin I.Y."/>
            <person name="Miroshnikov K."/>
            <person name="Belova S.E."/>
            <person name="Korzhenkov A."/>
            <person name="Toshchakov S.V."/>
            <person name="Dedysh S.N."/>
        </authorList>
    </citation>
    <scope>NUCLEOTIDE SEQUENCE [LARGE SCALE GENOMIC DNA]</scope>
    <source>
        <strain evidence="3 4">Sph1</strain>
    </source>
</reference>
<feature type="region of interest" description="Disordered" evidence="1">
    <location>
        <begin position="24"/>
        <end position="48"/>
    </location>
</feature>
<feature type="domain" description="DNA primase/polymerase bifunctional N-terminal" evidence="2">
    <location>
        <begin position="12"/>
        <end position="173"/>
    </location>
</feature>
<dbReference type="Pfam" id="PF09250">
    <property type="entry name" value="Prim-Pol"/>
    <property type="match status" value="1"/>
</dbReference>
<dbReference type="SUPFAM" id="SSF52540">
    <property type="entry name" value="P-loop containing nucleoside triphosphate hydrolases"/>
    <property type="match status" value="1"/>
</dbReference>
<evidence type="ECO:0000256" key="1">
    <source>
        <dbReference type="SAM" id="MobiDB-lite"/>
    </source>
</evidence>
<accession>A0A2S5CKA6</accession>
<dbReference type="EMBL" id="PGFZ01000007">
    <property type="protein sequence ID" value="POZ51172.1"/>
    <property type="molecule type" value="Genomic_DNA"/>
</dbReference>
<dbReference type="RefSeq" id="WP_103974899.1">
    <property type="nucleotide sequence ID" value="NZ_PGFZ01000007.1"/>
</dbReference>
<dbReference type="InterPro" id="IPR015330">
    <property type="entry name" value="DNA_primase/pol_bifunc_N"/>
</dbReference>
<organism evidence="3 4">
    <name type="scientific">Methylovulum psychrotolerans</name>
    <dbReference type="NCBI Taxonomy" id="1704499"/>
    <lineage>
        <taxon>Bacteria</taxon>
        <taxon>Pseudomonadati</taxon>
        <taxon>Pseudomonadota</taxon>
        <taxon>Gammaproteobacteria</taxon>
        <taxon>Methylococcales</taxon>
        <taxon>Methylococcaceae</taxon>
        <taxon>Methylovulum</taxon>
    </lineage>
</organism>
<name>A0A2S5CKA6_9GAMM</name>
<dbReference type="Gene3D" id="3.40.50.300">
    <property type="entry name" value="P-loop containing nucleotide triphosphate hydrolases"/>
    <property type="match status" value="1"/>
</dbReference>
<sequence>MDSKLAALCAAGLSLVAIPPINGKPTKAPRKGWNRPRSPENPNGYSSSPDAFIGCDDYNFGLYHSASGTLALDLDDVELTLKGFNELTDNQPQDWLENENRLEIKSSKANRGKLIFKLPQGFAWPNLQQFKSQGVMVFELRCGNCQDVILGRHPEGGNYELIGDPANIPPAPDVLLDILQHPADWKKCFDSVLGIGTKPPKAAPRQPRQGENIAGMRDPIRGFNQAFSVDAVLVRNGYKPAGKDRYIRPGSGSKAPGAVIMRNCADGVERVYSHSGDDLNDGFAHDAFDCSRLLEHGGDWAAALRWNADITKHNQRLFMQEQAKDAPQSQGEGSPKPPFTLAQFSLKGRSNEMEKKMLADKFVLGHIAIYGQATAIYAKPNTGKTLLTLWLLIQAIGEGAIEGADIFYINADDDYKGLVEKLKLAERHGFHMLAPGHGGFDTKAFLLYVQTMIKEDTAHGQIIILDTLKKFTDLMDKKTSTEFMRVGRAFVANGGTLILLAHTNKNRDGEGKVVFGGTSDIVDDVDCAYTLDEVGSAQGKKSVLFENIKARGDVDSEAGYTYSTAQGQTYEQRLNSIESLDKTTAEQAKQERRTNEQMEKDRPVISAILEALEQGDTLKTDLVDDAHRNGGFSKAQVNKVLAAYTGSDYGKGHRWYIVPGNRNAKTYSALDQGRGGQTTADEYRAATQGGH</sequence>
<feature type="region of interest" description="Disordered" evidence="1">
    <location>
        <begin position="196"/>
        <end position="216"/>
    </location>
</feature>
<proteinExistence type="predicted"/>
<evidence type="ECO:0000313" key="3">
    <source>
        <dbReference type="EMBL" id="POZ51172.1"/>
    </source>
</evidence>
<dbReference type="Proteomes" id="UP000237423">
    <property type="component" value="Unassembled WGS sequence"/>
</dbReference>
<evidence type="ECO:0000313" key="4">
    <source>
        <dbReference type="Proteomes" id="UP000237423"/>
    </source>
</evidence>
<evidence type="ECO:0000259" key="2">
    <source>
        <dbReference type="Pfam" id="PF09250"/>
    </source>
</evidence>
<dbReference type="AlphaFoldDB" id="A0A2S5CKA6"/>
<dbReference type="InterPro" id="IPR027417">
    <property type="entry name" value="P-loop_NTPase"/>
</dbReference>
<comment type="caution">
    <text evidence="3">The sequence shown here is derived from an EMBL/GenBank/DDBJ whole genome shotgun (WGS) entry which is preliminary data.</text>
</comment>
<protein>
    <recommendedName>
        <fullName evidence="2">DNA primase/polymerase bifunctional N-terminal domain-containing protein</fullName>
    </recommendedName>
</protein>
<gene>
    <name evidence="3" type="ORF">AADEFJLK_03132</name>
</gene>